<evidence type="ECO:0000313" key="3">
    <source>
        <dbReference type="Proteomes" id="UP000502117"/>
    </source>
</evidence>
<dbReference type="RefSeq" id="WP_082014390.1">
    <property type="nucleotide sequence ID" value="NZ_CP045857.1"/>
</dbReference>
<evidence type="ECO:0000259" key="1">
    <source>
        <dbReference type="Pfam" id="PF12760"/>
    </source>
</evidence>
<dbReference type="GeneID" id="99819950"/>
<reference evidence="2 3" key="1">
    <citation type="submission" date="2019-11" db="EMBL/GenBank/DDBJ databases">
        <title>Complete Genome Sequence of Shewanella chilikensis Strain DC57, Isolated from Corroded Seal Rings at a floating production facility in Australia.</title>
        <authorList>
            <person name="Salgar-Chaparro S.J."/>
            <person name="Castillo-Villamizar G.A."/>
            <person name="Poehlein A."/>
            <person name="Daniel R."/>
            <person name="Machuca L."/>
        </authorList>
    </citation>
    <scope>NUCLEOTIDE SEQUENCE [LARGE SCALE GENOMIC DNA]</scope>
    <source>
        <strain evidence="2 3">DC57</strain>
    </source>
</reference>
<proteinExistence type="predicted"/>
<dbReference type="InterPro" id="IPR024442">
    <property type="entry name" value="Transposase_Zn_ribbon"/>
</dbReference>
<evidence type="ECO:0000313" key="2">
    <source>
        <dbReference type="EMBL" id="QIJ06009.1"/>
    </source>
</evidence>
<feature type="domain" description="Transposase zinc-ribbon" evidence="1">
    <location>
        <begin position="17"/>
        <end position="61"/>
    </location>
</feature>
<accession>A0A6G7LW47</accession>
<gene>
    <name evidence="2" type="ORF">GII14_18860</name>
</gene>
<sequence length="111" mass="12781">MKTSEISFLEWQKLFQTDEDCLNYLKNQRWPNGFVCPHCGHHKGCQLKCREHIQCNNCRKQVSVTSGTLFHSTNLPLSKWFLAIYFVGSDKGSISTLRLSKLIDVNCKTAK</sequence>
<name>A0A6G7LW47_9GAMM</name>
<dbReference type="Pfam" id="PF12760">
    <property type="entry name" value="Zn_ribbon_IS1595"/>
    <property type="match status" value="1"/>
</dbReference>
<protein>
    <recommendedName>
        <fullName evidence="1">Transposase zinc-ribbon domain-containing protein</fullName>
    </recommendedName>
</protein>
<dbReference type="KEGG" id="schk:GII14_18860"/>
<dbReference type="Proteomes" id="UP000502117">
    <property type="component" value="Chromosome"/>
</dbReference>
<dbReference type="EMBL" id="CP045857">
    <property type="protein sequence ID" value="QIJ06009.1"/>
    <property type="molecule type" value="Genomic_DNA"/>
</dbReference>
<organism evidence="2 3">
    <name type="scientific">Shewanella chilikensis</name>
    <dbReference type="NCBI Taxonomy" id="558541"/>
    <lineage>
        <taxon>Bacteria</taxon>
        <taxon>Pseudomonadati</taxon>
        <taxon>Pseudomonadota</taxon>
        <taxon>Gammaproteobacteria</taxon>
        <taxon>Alteromonadales</taxon>
        <taxon>Shewanellaceae</taxon>
        <taxon>Shewanella</taxon>
    </lineage>
</organism>
<dbReference type="AlphaFoldDB" id="A0A6G7LW47"/>